<accession>A0A1H1LE35</accession>
<dbReference type="PRINTS" id="PR00035">
    <property type="entry name" value="HTHGNTR"/>
</dbReference>
<keyword evidence="3" id="KW-0804">Transcription</keyword>
<dbReference type="Gene3D" id="1.10.10.10">
    <property type="entry name" value="Winged helix-like DNA-binding domain superfamily/Winged helix DNA-binding domain"/>
    <property type="match status" value="1"/>
</dbReference>
<evidence type="ECO:0000256" key="3">
    <source>
        <dbReference type="ARBA" id="ARBA00023163"/>
    </source>
</evidence>
<dbReference type="InterPro" id="IPR000524">
    <property type="entry name" value="Tscrpt_reg_HTH_GntR"/>
</dbReference>
<dbReference type="STRING" id="412690.SAMN04489834_0074"/>
<keyword evidence="2 6" id="KW-0238">DNA-binding</keyword>
<evidence type="ECO:0000256" key="2">
    <source>
        <dbReference type="ARBA" id="ARBA00023125"/>
    </source>
</evidence>
<dbReference type="InterPro" id="IPR036390">
    <property type="entry name" value="WH_DNA-bd_sf"/>
</dbReference>
<dbReference type="PANTHER" id="PTHR43537:SF5">
    <property type="entry name" value="UXU OPERON TRANSCRIPTIONAL REGULATOR"/>
    <property type="match status" value="1"/>
</dbReference>
<dbReference type="SMART" id="SM00895">
    <property type="entry name" value="FCD"/>
    <property type="match status" value="1"/>
</dbReference>
<dbReference type="GO" id="GO:0003677">
    <property type="term" value="F:DNA binding"/>
    <property type="evidence" value="ECO:0007669"/>
    <property type="project" value="UniProtKB-KW"/>
</dbReference>
<protein>
    <submittedName>
        <fullName evidence="6">DNA-binding transcriptional regulator, FadR family</fullName>
    </submittedName>
</protein>
<dbReference type="PROSITE" id="PS50949">
    <property type="entry name" value="HTH_GNTR"/>
    <property type="match status" value="1"/>
</dbReference>
<keyword evidence="1" id="KW-0805">Transcription regulation</keyword>
<proteinExistence type="predicted"/>
<dbReference type="InterPro" id="IPR008920">
    <property type="entry name" value="TF_FadR/GntR_C"/>
</dbReference>
<dbReference type="Gene3D" id="1.20.120.530">
    <property type="entry name" value="GntR ligand-binding domain-like"/>
    <property type="match status" value="1"/>
</dbReference>
<gene>
    <name evidence="6" type="ORF">SAMN04489834_0074</name>
</gene>
<dbReference type="Proteomes" id="UP000181956">
    <property type="component" value="Chromosome I"/>
</dbReference>
<evidence type="ECO:0000259" key="5">
    <source>
        <dbReference type="PROSITE" id="PS50949"/>
    </source>
</evidence>
<dbReference type="Pfam" id="PF00392">
    <property type="entry name" value="GntR"/>
    <property type="match status" value="1"/>
</dbReference>
<feature type="coiled-coil region" evidence="4">
    <location>
        <begin position="123"/>
        <end position="154"/>
    </location>
</feature>
<dbReference type="GO" id="GO:0003700">
    <property type="term" value="F:DNA-binding transcription factor activity"/>
    <property type="evidence" value="ECO:0007669"/>
    <property type="project" value="InterPro"/>
</dbReference>
<dbReference type="Pfam" id="PF07729">
    <property type="entry name" value="FCD"/>
    <property type="match status" value="1"/>
</dbReference>
<dbReference type="SUPFAM" id="SSF48008">
    <property type="entry name" value="GntR ligand-binding domain-like"/>
    <property type="match status" value="1"/>
</dbReference>
<dbReference type="AlphaFoldDB" id="A0A1H1LE35"/>
<organism evidence="6 7">
    <name type="scientific">Microterricola viridarii</name>
    <dbReference type="NCBI Taxonomy" id="412690"/>
    <lineage>
        <taxon>Bacteria</taxon>
        <taxon>Bacillati</taxon>
        <taxon>Actinomycetota</taxon>
        <taxon>Actinomycetes</taxon>
        <taxon>Micrococcales</taxon>
        <taxon>Microbacteriaceae</taxon>
        <taxon>Microterricola</taxon>
    </lineage>
</organism>
<name>A0A1H1LE35_9MICO</name>
<sequence>MGERVNPPVEIDPTGLRARPGYHDVVDFLRREIALGRLRPGDRLPAERKLAAQLGVARETLRQALKVLEAGGQLRILRGAAGGPVVQQAEPDAASLHTELVARGGDIIGFTEFRGVVEGAAARMAAERRSDAVVERLEAAQEELAAAVTKAESRLADSAFHLTIAEAADNPMLAHAIDDARVRVFDSVDLMPFEFIKESSYLAHQRILEAIRARDPEAASEAMRAHIATTKLEFERIIDAPGAD</sequence>
<dbReference type="PANTHER" id="PTHR43537">
    <property type="entry name" value="TRANSCRIPTIONAL REGULATOR, GNTR FAMILY"/>
    <property type="match status" value="1"/>
</dbReference>
<keyword evidence="4" id="KW-0175">Coiled coil</keyword>
<evidence type="ECO:0000256" key="4">
    <source>
        <dbReference type="SAM" id="Coils"/>
    </source>
</evidence>
<reference evidence="7" key="1">
    <citation type="submission" date="2016-10" db="EMBL/GenBank/DDBJ databases">
        <authorList>
            <person name="Varghese N."/>
            <person name="Submissions S."/>
        </authorList>
    </citation>
    <scope>NUCLEOTIDE SEQUENCE [LARGE SCALE GENOMIC DNA]</scope>
    <source>
        <strain evidence="7">DSM 21772</strain>
    </source>
</reference>
<evidence type="ECO:0000313" key="7">
    <source>
        <dbReference type="Proteomes" id="UP000181956"/>
    </source>
</evidence>
<keyword evidence="7" id="KW-1185">Reference proteome</keyword>
<dbReference type="InterPro" id="IPR011711">
    <property type="entry name" value="GntR_C"/>
</dbReference>
<evidence type="ECO:0000313" key="6">
    <source>
        <dbReference type="EMBL" id="SDR72778.1"/>
    </source>
</evidence>
<dbReference type="SMART" id="SM00345">
    <property type="entry name" value="HTH_GNTR"/>
    <property type="match status" value="1"/>
</dbReference>
<feature type="domain" description="HTH gntR-type" evidence="5">
    <location>
        <begin position="19"/>
        <end position="89"/>
    </location>
</feature>
<dbReference type="EMBL" id="LT629742">
    <property type="protein sequence ID" value="SDR72778.1"/>
    <property type="molecule type" value="Genomic_DNA"/>
</dbReference>
<dbReference type="SUPFAM" id="SSF46785">
    <property type="entry name" value="Winged helix' DNA-binding domain"/>
    <property type="match status" value="1"/>
</dbReference>
<dbReference type="CDD" id="cd07377">
    <property type="entry name" value="WHTH_GntR"/>
    <property type="match status" value="1"/>
</dbReference>
<dbReference type="InterPro" id="IPR036388">
    <property type="entry name" value="WH-like_DNA-bd_sf"/>
</dbReference>
<evidence type="ECO:0000256" key="1">
    <source>
        <dbReference type="ARBA" id="ARBA00023015"/>
    </source>
</evidence>